<name>A0A0L8ACZ3_9GAMM</name>
<dbReference type="Gene3D" id="2.40.30.170">
    <property type="match status" value="1"/>
</dbReference>
<organism evidence="4 5">
    <name type="scientific">Stenotrophomonas geniculata N1</name>
    <dbReference type="NCBI Taxonomy" id="1167641"/>
    <lineage>
        <taxon>Bacteria</taxon>
        <taxon>Pseudomonadati</taxon>
        <taxon>Pseudomonadota</taxon>
        <taxon>Gammaproteobacteria</taxon>
        <taxon>Lysobacterales</taxon>
        <taxon>Lysobacteraceae</taxon>
        <taxon>Stenotrophomonas</taxon>
    </lineage>
</organism>
<dbReference type="InterPro" id="IPR058632">
    <property type="entry name" value="HH_AaeA"/>
</dbReference>
<dbReference type="InterPro" id="IPR058634">
    <property type="entry name" value="AaeA-lik-b-barrel"/>
</dbReference>
<gene>
    <name evidence="4" type="ORF">W7K_06615</name>
</gene>
<proteinExistence type="predicted"/>
<feature type="domain" description="p-hydroxybenzoic acid efflux pump subunit AaeA alpha-helical hairpin" evidence="2">
    <location>
        <begin position="81"/>
        <end position="151"/>
    </location>
</feature>
<sequence length="294" mass="31607">MKDLLAVIGRWSATLGVCALAAIAALSLWNRYEMRPWTRDGRVRADVVRVASDMGGLVTQVLVHDNQRVSAGQLLLVLDQPRFAATLEKADAAVRSAHATLALARRESARDNALGNLVASETRERNAAKVDTELAALAQARAEQRVAQLNVQRTEVRATTDGIITNLDLHAGDYLQPGAQALALIDTGSLRIEGYFEETKLACITEGDAAVARLMGDNHDVRGHVDTIAAGIADDQRSSTHNLLPAVAPTYTWVRLAQRIPVRIRIDDAPSDTRLIVGRTASVTITPSAPGACK</sequence>
<accession>A0A0L8ACZ3</accession>
<comment type="caution">
    <text evidence="4">The sequence shown here is derived from an EMBL/GenBank/DDBJ whole genome shotgun (WGS) entry which is preliminary data.</text>
</comment>
<dbReference type="OrthoDB" id="9811754at2"/>
<dbReference type="SUPFAM" id="SSF111369">
    <property type="entry name" value="HlyD-like secretion proteins"/>
    <property type="match status" value="1"/>
</dbReference>
<dbReference type="RefSeq" id="WP_029380003.1">
    <property type="nucleotide sequence ID" value="NZ_AJLO02000015.1"/>
</dbReference>
<dbReference type="EMBL" id="AJLO02000015">
    <property type="protein sequence ID" value="KOF00010.1"/>
    <property type="molecule type" value="Genomic_DNA"/>
</dbReference>
<dbReference type="GO" id="GO:0055085">
    <property type="term" value="P:transmembrane transport"/>
    <property type="evidence" value="ECO:0007669"/>
    <property type="project" value="InterPro"/>
</dbReference>
<dbReference type="AlphaFoldDB" id="A0A0L8ACZ3"/>
<dbReference type="Proteomes" id="UP000036890">
    <property type="component" value="Unassembled WGS sequence"/>
</dbReference>
<evidence type="ECO:0000313" key="5">
    <source>
        <dbReference type="Proteomes" id="UP000036890"/>
    </source>
</evidence>
<evidence type="ECO:0000313" key="4">
    <source>
        <dbReference type="EMBL" id="KOF00010.1"/>
    </source>
</evidence>
<keyword evidence="1" id="KW-0472">Membrane</keyword>
<evidence type="ECO:0000256" key="1">
    <source>
        <dbReference type="SAM" id="Phobius"/>
    </source>
</evidence>
<dbReference type="Gene3D" id="2.40.50.100">
    <property type="match status" value="1"/>
</dbReference>
<feature type="domain" description="p-hydroxybenzoic acid efflux pump subunit AaeA-like beta-barrel" evidence="3">
    <location>
        <begin position="189"/>
        <end position="286"/>
    </location>
</feature>
<dbReference type="InterPro" id="IPR050393">
    <property type="entry name" value="MFP_Efflux_Pump"/>
</dbReference>
<dbReference type="Pfam" id="PF25963">
    <property type="entry name" value="Beta-barrel_AAEA"/>
    <property type="match status" value="1"/>
</dbReference>
<dbReference type="PANTHER" id="PTHR30367:SF12">
    <property type="entry name" value="P-HYDROXYBENZOIC ACID EFFLUX PUMP SUBUNIT AAEA"/>
    <property type="match status" value="1"/>
</dbReference>
<evidence type="ECO:0000259" key="2">
    <source>
        <dbReference type="Pfam" id="PF25878"/>
    </source>
</evidence>
<dbReference type="Pfam" id="PF25878">
    <property type="entry name" value="HH_AAEA_pHBA"/>
    <property type="match status" value="1"/>
</dbReference>
<reference evidence="4 5" key="1">
    <citation type="journal article" date="2012" name="J. Bacteriol.">
        <title>Genome sequence of a novel nicotine-degrading strain, Pseudomonas geniculata N1.</title>
        <authorList>
            <person name="Tang H."/>
            <person name="Yu H."/>
            <person name="Tai C."/>
            <person name="Huang K."/>
            <person name="Liu Y."/>
            <person name="Wang L."/>
            <person name="Yao Y."/>
            <person name="Wu G."/>
            <person name="Xu P."/>
        </authorList>
    </citation>
    <scope>NUCLEOTIDE SEQUENCE [LARGE SCALE GENOMIC DNA]</scope>
    <source>
        <strain evidence="4 5">N1</strain>
    </source>
</reference>
<feature type="transmembrane region" description="Helical" evidence="1">
    <location>
        <begin position="12"/>
        <end position="29"/>
    </location>
</feature>
<keyword evidence="1" id="KW-1133">Transmembrane helix</keyword>
<protein>
    <submittedName>
        <fullName evidence="4">Membrane protein</fullName>
    </submittedName>
</protein>
<dbReference type="PANTHER" id="PTHR30367">
    <property type="entry name" value="P-HYDROXYBENZOIC ACID EFFLUX PUMP SUBUNIT AAEA-RELATED"/>
    <property type="match status" value="1"/>
</dbReference>
<evidence type="ECO:0000259" key="3">
    <source>
        <dbReference type="Pfam" id="PF25963"/>
    </source>
</evidence>
<keyword evidence="1" id="KW-0812">Transmembrane</keyword>